<dbReference type="EMBL" id="JX649906">
    <property type="protein sequence ID" value="AGC72575.1"/>
    <property type="molecule type" value="Genomic_DNA"/>
</dbReference>
<protein>
    <submittedName>
        <fullName evidence="1">Uncharacterized protein</fullName>
    </submittedName>
</protein>
<name>L7W1U8_9BACT</name>
<organism evidence="1">
    <name type="scientific">uncultured bacterium A1Q1_fos_1870</name>
    <dbReference type="NCBI Taxonomy" id="1256554"/>
    <lineage>
        <taxon>Bacteria</taxon>
        <taxon>environmental samples</taxon>
    </lineage>
</organism>
<accession>L7W1U8</accession>
<dbReference type="AlphaFoldDB" id="L7W1U8"/>
<reference evidence="1" key="1">
    <citation type="submission" date="2012-09" db="EMBL/GenBank/DDBJ databases">
        <title>Metagenomic Characterization of a Microbial Community in Wastewater Detects High Levels of Antibiotic Resistance.</title>
        <authorList>
            <person name="Abrams M."/>
            <person name="Caldwell A."/>
            <person name="Vandaei E."/>
            <person name="Lee W."/>
            <person name="Perrott J."/>
            <person name="Khan S.Y."/>
            <person name="Ta J."/>
            <person name="Romero D."/>
            <person name="Nguyen V."/>
            <person name="Pourmand N."/>
            <person name="Ouverney C.C."/>
        </authorList>
    </citation>
    <scope>NUCLEOTIDE SEQUENCE</scope>
</reference>
<dbReference type="Gene3D" id="1.25.40.10">
    <property type="entry name" value="Tetratricopeptide repeat domain"/>
    <property type="match status" value="1"/>
</dbReference>
<proteinExistence type="predicted"/>
<evidence type="ECO:0000313" key="1">
    <source>
        <dbReference type="EMBL" id="AGC72575.1"/>
    </source>
</evidence>
<dbReference type="InterPro" id="IPR011990">
    <property type="entry name" value="TPR-like_helical_dom_sf"/>
</dbReference>
<sequence>MPLQPYREALGRVTILKREKKLGEALCVLEELLREHPHSSELLVQRAMLQQLASGDHSLEDIECDLRAAQLLAPSHPAPQLELGHFLYAVRDSAKEALPCFHVARGLAAEALKEALLGEIKCHLELRAWSEVEEALAEAERLFPGDLELALVRAERDELAELAKLDEQHKPKSAAPKRE</sequence>